<dbReference type="SMART" id="SM00028">
    <property type="entry name" value="TPR"/>
    <property type="match status" value="5"/>
</dbReference>
<sequence length="405" mass="45900">MRKLLTLLLASLTLLFTNVVTSTNGYAKSKPQLSDYTYRVVNSVQRLIALKKYSDAHEKLQSALGSASRKFDKAVLMQQIGYLYSMQDNYPKAIEYFAGAIKTGGLPVEVAQQIRYALGQLYLAQEQYKSSIATLKQWFEVSKTTKDKPQARAYVMLASAYVQLEDYRHVIAPMKQAIKLSKSPSENWYLLLMAAYHELGQYQNMVGVLKTLTTKYPNKKRYWTQLSGAYMELNQEKKALAALEMPYTLGLMNDEKEILRLANFEAFMSIPYRAATILDTAMQQGKVERTAKHVKLLGGFYHQAQELDKAIDAYKDAYHMAPTWDAQQRIAKLMLQNKDYQQVVTFAAAPSPDANADNKAELKYLTGMAYFELDKTAQALDAMKQAAHSKEVKPMAQAWIAYLQG</sequence>
<proteinExistence type="predicted"/>
<evidence type="ECO:0000256" key="2">
    <source>
        <dbReference type="SAM" id="SignalP"/>
    </source>
</evidence>
<keyword evidence="1" id="KW-0802">TPR repeat</keyword>
<dbReference type="InterPro" id="IPR011990">
    <property type="entry name" value="TPR-like_helical_dom_sf"/>
</dbReference>
<feature type="repeat" description="TPR" evidence="1">
    <location>
        <begin position="151"/>
        <end position="184"/>
    </location>
</feature>
<protein>
    <submittedName>
        <fullName evidence="3">Tetratricopeptide repeat protein</fullName>
    </submittedName>
</protein>
<dbReference type="Pfam" id="PF13432">
    <property type="entry name" value="TPR_16"/>
    <property type="match status" value="1"/>
</dbReference>
<reference evidence="4" key="1">
    <citation type="journal article" date="2019" name="Int. J. Syst. Evol. Microbiol.">
        <title>The Global Catalogue of Microorganisms (GCM) 10K type strain sequencing project: providing services to taxonomists for standard genome sequencing and annotation.</title>
        <authorList>
            <consortium name="The Broad Institute Genomics Platform"/>
            <consortium name="The Broad Institute Genome Sequencing Center for Infectious Disease"/>
            <person name="Wu L."/>
            <person name="Ma J."/>
        </authorList>
    </citation>
    <scope>NUCLEOTIDE SEQUENCE [LARGE SCALE GENOMIC DNA]</scope>
    <source>
        <strain evidence="4">KCTC 62784</strain>
    </source>
</reference>
<dbReference type="SUPFAM" id="SSF48452">
    <property type="entry name" value="TPR-like"/>
    <property type="match status" value="2"/>
</dbReference>
<dbReference type="EMBL" id="JBHRSE010000060">
    <property type="protein sequence ID" value="MFC3024040.1"/>
    <property type="molecule type" value="Genomic_DNA"/>
</dbReference>
<keyword evidence="2" id="KW-0732">Signal</keyword>
<accession>A0ABV7C7L8</accession>
<evidence type="ECO:0000313" key="4">
    <source>
        <dbReference type="Proteomes" id="UP001595384"/>
    </source>
</evidence>
<name>A0ABV7C7L8_9VIBR</name>
<feature type="signal peptide" evidence="2">
    <location>
        <begin position="1"/>
        <end position="22"/>
    </location>
</feature>
<feature type="repeat" description="TPR" evidence="1">
    <location>
        <begin position="291"/>
        <end position="324"/>
    </location>
</feature>
<gene>
    <name evidence="3" type="ORF">ACFODT_09390</name>
</gene>
<dbReference type="RefSeq" id="WP_123016065.1">
    <property type="nucleotide sequence ID" value="NZ_AP024911.1"/>
</dbReference>
<dbReference type="Gene3D" id="1.25.40.10">
    <property type="entry name" value="Tetratricopeptide repeat domain"/>
    <property type="match status" value="3"/>
</dbReference>
<dbReference type="InterPro" id="IPR019734">
    <property type="entry name" value="TPR_rpt"/>
</dbReference>
<dbReference type="PROSITE" id="PS50005">
    <property type="entry name" value="TPR"/>
    <property type="match status" value="2"/>
</dbReference>
<evidence type="ECO:0000313" key="3">
    <source>
        <dbReference type="EMBL" id="MFC3024040.1"/>
    </source>
</evidence>
<keyword evidence="4" id="KW-1185">Reference proteome</keyword>
<comment type="caution">
    <text evidence="3">The sequence shown here is derived from an EMBL/GenBank/DDBJ whole genome shotgun (WGS) entry which is preliminary data.</text>
</comment>
<evidence type="ECO:0000256" key="1">
    <source>
        <dbReference type="PROSITE-ProRule" id="PRU00339"/>
    </source>
</evidence>
<dbReference type="Proteomes" id="UP001595384">
    <property type="component" value="Unassembled WGS sequence"/>
</dbReference>
<organism evidence="3 4">
    <name type="scientific">Vibrio zhugei</name>
    <dbReference type="NCBI Taxonomy" id="2479546"/>
    <lineage>
        <taxon>Bacteria</taxon>
        <taxon>Pseudomonadati</taxon>
        <taxon>Pseudomonadota</taxon>
        <taxon>Gammaproteobacteria</taxon>
        <taxon>Vibrionales</taxon>
        <taxon>Vibrionaceae</taxon>
        <taxon>Vibrio</taxon>
    </lineage>
</organism>
<dbReference type="Pfam" id="PF13181">
    <property type="entry name" value="TPR_8"/>
    <property type="match status" value="1"/>
</dbReference>
<feature type="chain" id="PRO_5047027584" evidence="2">
    <location>
        <begin position="23"/>
        <end position="405"/>
    </location>
</feature>